<feature type="region of interest" description="Disordered" evidence="1">
    <location>
        <begin position="92"/>
        <end position="114"/>
    </location>
</feature>
<comment type="caution">
    <text evidence="2">The sequence shown here is derived from an EMBL/GenBank/DDBJ whole genome shotgun (WGS) entry which is preliminary data.</text>
</comment>
<organism evidence="2 3">
    <name type="scientific">Paraphaeosphaeria minitans</name>
    <dbReference type="NCBI Taxonomy" id="565426"/>
    <lineage>
        <taxon>Eukaryota</taxon>
        <taxon>Fungi</taxon>
        <taxon>Dikarya</taxon>
        <taxon>Ascomycota</taxon>
        <taxon>Pezizomycotina</taxon>
        <taxon>Dothideomycetes</taxon>
        <taxon>Pleosporomycetidae</taxon>
        <taxon>Pleosporales</taxon>
        <taxon>Massarineae</taxon>
        <taxon>Didymosphaeriaceae</taxon>
        <taxon>Paraphaeosphaeria</taxon>
    </lineage>
</organism>
<evidence type="ECO:0000313" key="2">
    <source>
        <dbReference type="EMBL" id="KAF9741687.1"/>
    </source>
</evidence>
<evidence type="ECO:0000313" key="3">
    <source>
        <dbReference type="Proteomes" id="UP000756921"/>
    </source>
</evidence>
<dbReference type="EMBL" id="WJXW01000001">
    <property type="protein sequence ID" value="KAF9741687.1"/>
    <property type="molecule type" value="Genomic_DNA"/>
</dbReference>
<dbReference type="OrthoDB" id="10589078at2759"/>
<proteinExistence type="predicted"/>
<evidence type="ECO:0000256" key="1">
    <source>
        <dbReference type="SAM" id="MobiDB-lite"/>
    </source>
</evidence>
<reference evidence="2" key="1">
    <citation type="journal article" date="2020" name="Mol. Plant Microbe Interact.">
        <title>Genome Sequence of the Biocontrol Agent Coniothyrium minitans strain Conio (IMI 134523).</title>
        <authorList>
            <person name="Patel D."/>
            <person name="Shittu T.A."/>
            <person name="Baroncelli R."/>
            <person name="Muthumeenakshi S."/>
            <person name="Osborne T.H."/>
            <person name="Janganan T.K."/>
            <person name="Sreenivasaprasad S."/>
        </authorList>
    </citation>
    <scope>NUCLEOTIDE SEQUENCE</scope>
    <source>
        <strain evidence="2">Conio</strain>
    </source>
</reference>
<gene>
    <name evidence="2" type="ORF">PMIN01_01226</name>
</gene>
<sequence length="133" mass="14309">MYGYRSGKQPSSLPSDRGRHGVGACREGSGKTQAWEAHCHRREPGAPGPGNIRARMKGQEHLEKPKHTRGICGFTVSGEEGPYLGYAGPGARAAGMGTKRTPRPSRLPTSQRQMADGRVDVRLFPGSKVVVET</sequence>
<protein>
    <submittedName>
        <fullName evidence="2">Uncharacterized protein</fullName>
    </submittedName>
</protein>
<keyword evidence="3" id="KW-1185">Reference proteome</keyword>
<dbReference type="AlphaFoldDB" id="A0A9P6GTR8"/>
<name>A0A9P6GTR8_9PLEO</name>
<accession>A0A9P6GTR8</accession>
<dbReference type="Proteomes" id="UP000756921">
    <property type="component" value="Unassembled WGS sequence"/>
</dbReference>
<feature type="region of interest" description="Disordered" evidence="1">
    <location>
        <begin position="1"/>
        <end position="35"/>
    </location>
</feature>